<protein>
    <submittedName>
        <fullName evidence="2">Uncharacterized protein</fullName>
    </submittedName>
</protein>
<dbReference type="STRING" id="1798499.A3C95_00660"/>
<keyword evidence="1" id="KW-0812">Transmembrane</keyword>
<comment type="caution">
    <text evidence="2">The sequence shown here is derived from an EMBL/GenBank/DDBJ whole genome shotgun (WGS) entry which is preliminary data.</text>
</comment>
<proteinExistence type="predicted"/>
<dbReference type="AlphaFoldDB" id="A0A1F6E5I5"/>
<gene>
    <name evidence="2" type="ORF">A3C95_00660</name>
</gene>
<evidence type="ECO:0000313" key="2">
    <source>
        <dbReference type="EMBL" id="OGG68916.1"/>
    </source>
</evidence>
<keyword evidence="1" id="KW-1133">Transmembrane helix</keyword>
<reference evidence="2 3" key="1">
    <citation type="journal article" date="2016" name="Nat. Commun.">
        <title>Thousands of microbial genomes shed light on interconnected biogeochemical processes in an aquifer system.</title>
        <authorList>
            <person name="Anantharaman K."/>
            <person name="Brown C.T."/>
            <person name="Hug L.A."/>
            <person name="Sharon I."/>
            <person name="Castelle C.J."/>
            <person name="Probst A.J."/>
            <person name="Thomas B.C."/>
            <person name="Singh A."/>
            <person name="Wilkins M.J."/>
            <person name="Karaoz U."/>
            <person name="Brodie E.L."/>
            <person name="Williams K.H."/>
            <person name="Hubbard S.S."/>
            <person name="Banfield J.F."/>
        </authorList>
    </citation>
    <scope>NUCLEOTIDE SEQUENCE [LARGE SCALE GENOMIC DNA]</scope>
</reference>
<evidence type="ECO:0000256" key="1">
    <source>
        <dbReference type="SAM" id="Phobius"/>
    </source>
</evidence>
<feature type="transmembrane region" description="Helical" evidence="1">
    <location>
        <begin position="55"/>
        <end position="76"/>
    </location>
</feature>
<evidence type="ECO:0000313" key="3">
    <source>
        <dbReference type="Proteomes" id="UP000177107"/>
    </source>
</evidence>
<dbReference type="Pfam" id="PF18895">
    <property type="entry name" value="T4SS_pilin"/>
    <property type="match status" value="1"/>
</dbReference>
<keyword evidence="1" id="KW-0472">Membrane</keyword>
<name>A0A1F6E5I5_9BACT</name>
<feature type="transmembrane region" description="Helical" evidence="1">
    <location>
        <begin position="16"/>
        <end position="35"/>
    </location>
</feature>
<dbReference type="InterPro" id="IPR043993">
    <property type="entry name" value="T4SS_pilin"/>
</dbReference>
<accession>A0A1F6E5I5</accession>
<organism evidence="2 3">
    <name type="scientific">Candidatus Kaiserbacteria bacterium RIFCSPHIGHO2_02_FULL_56_30</name>
    <dbReference type="NCBI Taxonomy" id="1798499"/>
    <lineage>
        <taxon>Bacteria</taxon>
        <taxon>Candidatus Kaiseribacteriota</taxon>
    </lineage>
</organism>
<sequence>MNFKDWAQSLVDGANIIIIPLLFAIAFLSFVWGILKYFFLNPDSEEERRQGKQFILWGILGMVLLFSVWGVVYILLDTLGFAAA</sequence>
<dbReference type="Proteomes" id="UP000177107">
    <property type="component" value="Unassembled WGS sequence"/>
</dbReference>
<dbReference type="EMBL" id="MFLM01000001">
    <property type="protein sequence ID" value="OGG68916.1"/>
    <property type="molecule type" value="Genomic_DNA"/>
</dbReference>